<sequence>MSCPFCHNQASTLTASSLYSLPSANLKARGSTGVNFERPVVQPSTETILALRRQAGKSNSKCRCRTTNGQCSCRGAKFGSGKDVYPPKRPLGYPFLDAEIKPGQMSVYETICRSQSSSSGRYTGCPKSHGSGNVQSALGHLNQASRLLKY</sequence>
<reference evidence="2 3" key="2">
    <citation type="submission" date="2016-10" db="EMBL/GenBank/DDBJ databases">
        <authorList>
            <person name="Benchimol M."/>
            <person name="Almeida L.G."/>
            <person name="Vasconcelos A.T."/>
            <person name="Perreira-Neves A."/>
            <person name="Rosa I.A."/>
            <person name="Tasca T."/>
            <person name="Bogo M.R."/>
            <person name="de Souza W."/>
        </authorList>
    </citation>
    <scope>NUCLEOTIDE SEQUENCE [LARGE SCALE GENOMIC DNA]</scope>
    <source>
        <strain evidence="2 3">K</strain>
    </source>
</reference>
<evidence type="ECO:0000313" key="3">
    <source>
        <dbReference type="Proteomes" id="UP000179807"/>
    </source>
</evidence>
<accession>A0A1J4L1E6</accession>
<dbReference type="EMBL" id="KX579594">
    <property type="protein sequence ID" value="ARM19827.1"/>
    <property type="molecule type" value="Genomic_DNA"/>
</dbReference>
<dbReference type="RefSeq" id="XP_068368845.1">
    <property type="nucleotide sequence ID" value="XM_068497504.1"/>
</dbReference>
<evidence type="ECO:0000313" key="1">
    <source>
        <dbReference type="EMBL" id="ARM19827.1"/>
    </source>
</evidence>
<name>A0A1J4L1E6_9EUKA</name>
<protein>
    <submittedName>
        <fullName evidence="2">Uncharacterized protein</fullName>
    </submittedName>
</protein>
<proteinExistence type="predicted"/>
<organism evidence="2 3">
    <name type="scientific">Tritrichomonas foetus</name>
    <dbReference type="NCBI Taxonomy" id="1144522"/>
    <lineage>
        <taxon>Eukaryota</taxon>
        <taxon>Metamonada</taxon>
        <taxon>Parabasalia</taxon>
        <taxon>Tritrichomonadida</taxon>
        <taxon>Tritrichomonadidae</taxon>
        <taxon>Tritrichomonas</taxon>
    </lineage>
</organism>
<dbReference type="Proteomes" id="UP000179807">
    <property type="component" value="Unassembled WGS sequence"/>
</dbReference>
<dbReference type="EMBL" id="MLAK01000197">
    <property type="protein sequence ID" value="OHT15709.1"/>
    <property type="molecule type" value="Genomic_DNA"/>
</dbReference>
<dbReference type="AlphaFoldDB" id="A0A1J4L1E6"/>
<dbReference type="GeneID" id="94832208"/>
<reference evidence="1" key="3">
    <citation type="journal article" date="2017" name="Biol. Cell">
        <title>The costa of trichomonads: A complex macromolecular cytoskeleton structure made of uncommon proteins.</title>
        <authorList>
            <person name="de Andrade Rosa I."/>
            <person name="Brigido M.C."/>
            <person name="de Oliveira Santos E."/>
            <person name="Gonzaga L."/>
            <person name="Zingali R.B."/>
            <person name="de Vasconcelos A.T."/>
            <person name="de Souza W."/>
            <person name="Benchimol M."/>
        </authorList>
    </citation>
    <scope>NUCLEOTIDE SEQUENCE</scope>
    <source>
        <strain evidence="1">13873</strain>
    </source>
</reference>
<gene>
    <name evidence="2" type="ORF">TRFO_13873</name>
</gene>
<keyword evidence="3" id="KW-1185">Reference proteome</keyword>
<reference evidence="1" key="1">
    <citation type="submission" date="2016-07" db="EMBL/GenBank/DDBJ databases">
        <authorList>
            <person name="Rosa I.A."/>
            <person name="Brigido M.C."/>
            <person name="Santos E.O."/>
            <person name="Almeida L.G.P."/>
            <person name="Zingalli R.B."/>
            <person name="Vasconcelos A.T.R."/>
            <person name="Souza W."/>
            <person name="Benchimol M."/>
        </authorList>
    </citation>
    <scope>NUCLEOTIDE SEQUENCE</scope>
    <source>
        <strain evidence="1">13873</strain>
    </source>
</reference>
<evidence type="ECO:0000313" key="2">
    <source>
        <dbReference type="EMBL" id="OHT15709.1"/>
    </source>
</evidence>
<dbReference type="VEuPathDB" id="TrichDB:TRFO_13873"/>